<protein>
    <submittedName>
        <fullName evidence="1">Uncharacterized protein</fullName>
    </submittedName>
</protein>
<dbReference type="EMBL" id="CM042058">
    <property type="protein sequence ID" value="KAI3685752.1"/>
    <property type="molecule type" value="Genomic_DNA"/>
</dbReference>
<gene>
    <name evidence="1" type="ORF">L6452_35010</name>
</gene>
<reference evidence="1 2" key="2">
    <citation type="journal article" date="2022" name="Mol. Ecol. Resour.">
        <title>The genomes of chicory, endive, great burdock and yacon provide insights into Asteraceae paleo-polyploidization history and plant inulin production.</title>
        <authorList>
            <person name="Fan W."/>
            <person name="Wang S."/>
            <person name="Wang H."/>
            <person name="Wang A."/>
            <person name="Jiang F."/>
            <person name="Liu H."/>
            <person name="Zhao H."/>
            <person name="Xu D."/>
            <person name="Zhang Y."/>
        </authorList>
    </citation>
    <scope>NUCLEOTIDE SEQUENCE [LARGE SCALE GENOMIC DNA]</scope>
    <source>
        <strain evidence="2">cv. Niubang</strain>
    </source>
</reference>
<organism evidence="1 2">
    <name type="scientific">Arctium lappa</name>
    <name type="common">Greater burdock</name>
    <name type="synonym">Lappa major</name>
    <dbReference type="NCBI Taxonomy" id="4217"/>
    <lineage>
        <taxon>Eukaryota</taxon>
        <taxon>Viridiplantae</taxon>
        <taxon>Streptophyta</taxon>
        <taxon>Embryophyta</taxon>
        <taxon>Tracheophyta</taxon>
        <taxon>Spermatophyta</taxon>
        <taxon>Magnoliopsida</taxon>
        <taxon>eudicotyledons</taxon>
        <taxon>Gunneridae</taxon>
        <taxon>Pentapetalae</taxon>
        <taxon>asterids</taxon>
        <taxon>campanulids</taxon>
        <taxon>Asterales</taxon>
        <taxon>Asteraceae</taxon>
        <taxon>Carduoideae</taxon>
        <taxon>Cardueae</taxon>
        <taxon>Arctiinae</taxon>
        <taxon>Arctium</taxon>
    </lineage>
</organism>
<name>A0ACB8YKG7_ARCLA</name>
<comment type="caution">
    <text evidence="1">The sequence shown here is derived from an EMBL/GenBank/DDBJ whole genome shotgun (WGS) entry which is preliminary data.</text>
</comment>
<accession>A0ACB8YKG7</accession>
<dbReference type="Proteomes" id="UP001055879">
    <property type="component" value="Linkage Group LG12"/>
</dbReference>
<sequence length="500" mass="54190">MGYLSCNAESAISTCDSYTFSINNKNNSISNPNNKQFKIRDFCFADLQSATNGFSHTNFLGKGSHGSVYKALLDGGDLIAAVKRTTNHHPPENNTIGAAQCVTTSIPTPAENEIETLSRVRSPRLVNLLGFGSDPVDGRKLIVVEYMANGSLYDLLHKNETKPAGLARRVKIAVQVAKAVHHLHSSNPPVIHRDIKSSNVLFDGKWNARLGDFGLALRGHVEDVKIQCTPPAGTLGYLDPCYLAPGDLSAKSDVFSFGILLLEILSGRNAIDLKYSPPSVVDWAAPLIRSGEYAEIFDPNIEISSDESAVRQLAVLAARCVKSTAEKRPEMAEVVQCLIAAGKRITSLVWNNLGRGRQRVRRTLPPAIEYEPLNESTETVKASRVSSRRTRKVSGATSVPLKIKSNGPDCISSRHAARSKSIGSVHDIKAAPSDSSLGRRRGGQGLGVKGPIVMMNRSKSTGELQGTGLVHKRNGGIVLQMIKNPNVRELESSKLLIKFR</sequence>
<evidence type="ECO:0000313" key="2">
    <source>
        <dbReference type="Proteomes" id="UP001055879"/>
    </source>
</evidence>
<reference evidence="2" key="1">
    <citation type="journal article" date="2022" name="Mol. Ecol. Resour.">
        <title>The genomes of chicory, endive, great burdock and yacon provide insights into Asteraceae palaeo-polyploidization history and plant inulin production.</title>
        <authorList>
            <person name="Fan W."/>
            <person name="Wang S."/>
            <person name="Wang H."/>
            <person name="Wang A."/>
            <person name="Jiang F."/>
            <person name="Liu H."/>
            <person name="Zhao H."/>
            <person name="Xu D."/>
            <person name="Zhang Y."/>
        </authorList>
    </citation>
    <scope>NUCLEOTIDE SEQUENCE [LARGE SCALE GENOMIC DNA]</scope>
    <source>
        <strain evidence="2">cv. Niubang</strain>
    </source>
</reference>
<evidence type="ECO:0000313" key="1">
    <source>
        <dbReference type="EMBL" id="KAI3685752.1"/>
    </source>
</evidence>
<keyword evidence="2" id="KW-1185">Reference proteome</keyword>
<proteinExistence type="predicted"/>